<feature type="chain" id="PRO_5044729143" evidence="8">
    <location>
        <begin position="22"/>
        <end position="151"/>
    </location>
</feature>
<evidence type="ECO:0000259" key="9">
    <source>
        <dbReference type="Pfam" id="PF06607"/>
    </source>
</evidence>
<dbReference type="PANTHER" id="PTHR18821">
    <property type="entry name" value="PROKINETICIN"/>
    <property type="match status" value="1"/>
</dbReference>
<reference evidence="11" key="2">
    <citation type="journal article" date="2020" name="Nat. Ecol. Evol.">
        <title>Deeply conserved synteny resolves early events in vertebrate evolution.</title>
        <authorList>
            <person name="Simakov O."/>
            <person name="Marletaz F."/>
            <person name="Yue J.X."/>
            <person name="O'Connell B."/>
            <person name="Jenkins J."/>
            <person name="Brandt A."/>
            <person name="Calef R."/>
            <person name="Tung C.H."/>
            <person name="Huang T.K."/>
            <person name="Schmutz J."/>
            <person name="Satoh N."/>
            <person name="Yu J.K."/>
            <person name="Putnam N.H."/>
            <person name="Green R.E."/>
            <person name="Rokhsar D.S."/>
        </authorList>
    </citation>
    <scope>NUCLEOTIDE SEQUENCE [LARGE SCALE GENOMIC DNA]</scope>
    <source>
        <strain evidence="11">S238N-H82</strain>
    </source>
</reference>
<feature type="region of interest" description="Disordered" evidence="7">
    <location>
        <begin position="130"/>
        <end position="151"/>
    </location>
</feature>
<evidence type="ECO:0000256" key="4">
    <source>
        <dbReference type="ARBA" id="ARBA00022656"/>
    </source>
</evidence>
<evidence type="ECO:0000256" key="7">
    <source>
        <dbReference type="SAM" id="MobiDB-lite"/>
    </source>
</evidence>
<comment type="similarity">
    <text evidence="2">Belongs to the AVIT (prokineticin) family.</text>
</comment>
<dbReference type="OMA" id="ENNQCHI"/>
<organism>
    <name type="scientific">Branchiostoma floridae</name>
    <name type="common">Florida lancelet</name>
    <name type="synonym">Amphioxus</name>
    <dbReference type="NCBI Taxonomy" id="7739"/>
    <lineage>
        <taxon>Eukaryota</taxon>
        <taxon>Metazoa</taxon>
        <taxon>Chordata</taxon>
        <taxon>Cephalochordata</taxon>
        <taxon>Leptocardii</taxon>
        <taxon>Amphioxiformes</taxon>
        <taxon>Branchiostomatidae</taxon>
        <taxon>Branchiostoma</taxon>
    </lineage>
</organism>
<dbReference type="FunFam" id="2.10.80.10:FF:000007">
    <property type="entry name" value="Uncharacterized protein"/>
    <property type="match status" value="1"/>
</dbReference>
<reference evidence="12" key="3">
    <citation type="submission" date="2025-04" db="UniProtKB">
        <authorList>
            <consortium name="RefSeq"/>
        </authorList>
    </citation>
    <scope>IDENTIFICATION</scope>
    <source>
        <strain evidence="12">S238N-H82</strain>
        <tissue evidence="12">Testes</tissue>
    </source>
</reference>
<sequence>MFSHYVFLLLACVFFVGGTAAITVTGACTSDEDCIAARGGGCCVRWNPGSAVFVCKDMGQENNQCHISGNILPYPFPGKRVYWRCPCGEGLTCARADGESGGGTCQAAAEKRSVHMERQRWPLVQKRLRENQAKAATFGQPKRPRNSSDCK</sequence>
<comment type="subcellular location">
    <subcellularLocation>
        <location evidence="1">Secreted</location>
    </subcellularLocation>
</comment>
<dbReference type="KEGG" id="bfo:118424764"/>
<dbReference type="InterPro" id="IPR023569">
    <property type="entry name" value="Prokineticin_domain"/>
</dbReference>
<dbReference type="Proteomes" id="UP000001554">
    <property type="component" value="Chromosome 10"/>
</dbReference>
<feature type="signal peptide" evidence="8">
    <location>
        <begin position="1"/>
        <end position="21"/>
    </location>
</feature>
<dbReference type="GO" id="GO:0005576">
    <property type="term" value="C:extracellular region"/>
    <property type="evidence" value="ECO:0007669"/>
    <property type="project" value="UniProtKB-SubCell"/>
</dbReference>
<evidence type="ECO:0000256" key="1">
    <source>
        <dbReference type="ARBA" id="ARBA00004613"/>
    </source>
</evidence>
<reference evidence="10" key="1">
    <citation type="journal article" date="2008" name="Nature">
        <title>The amphioxus genome and the evolution of the chordate karyotype.</title>
        <authorList>
            <consortium name="US DOE Joint Genome Institute (JGI-PGF)"/>
            <person name="Putnam N.H."/>
            <person name="Butts T."/>
            <person name="Ferrier D.E.K."/>
            <person name="Furlong R.F."/>
            <person name="Hellsten U."/>
            <person name="Kawashima T."/>
            <person name="Robinson-Rechavi M."/>
            <person name="Shoguchi E."/>
            <person name="Terry A."/>
            <person name="Yu J.-K."/>
            <person name="Benito-Gutierrez E.L."/>
            <person name="Dubchak I."/>
            <person name="Garcia-Fernandez J."/>
            <person name="Gibson-Brown J.J."/>
            <person name="Grigoriev I.V."/>
            <person name="Horton A.C."/>
            <person name="de Jong P.J."/>
            <person name="Jurka J."/>
            <person name="Kapitonov V.V."/>
            <person name="Kohara Y."/>
            <person name="Kuroki Y."/>
            <person name="Lindquist E."/>
            <person name="Lucas S."/>
            <person name="Osoegawa K."/>
            <person name="Pennacchio L.A."/>
            <person name="Salamov A.A."/>
            <person name="Satou Y."/>
            <person name="Sauka-Spengler T."/>
            <person name="Schmutz J."/>
            <person name="Shin-I T."/>
            <person name="Toyoda A."/>
            <person name="Bronner-Fraser M."/>
            <person name="Fujiyama A."/>
            <person name="Holland L.Z."/>
            <person name="Holland P.W.H."/>
            <person name="Satoh N."/>
            <person name="Rokhsar D.S."/>
        </authorList>
    </citation>
    <scope>NUCLEOTIDE SEQUENCE [LARGE SCALE GENOMIC DNA]</scope>
    <source>
        <strain evidence="10">S238N-H82</strain>
        <tissue evidence="10">Testes</tissue>
    </source>
</reference>
<keyword evidence="6" id="KW-1213">G-protein coupled receptor impairing toxin</keyword>
<dbReference type="GO" id="GO:0090729">
    <property type="term" value="F:toxin activity"/>
    <property type="evidence" value="ECO:0007669"/>
    <property type="project" value="UniProtKB-KW"/>
</dbReference>
<evidence type="ECO:0000256" key="2">
    <source>
        <dbReference type="ARBA" id="ARBA00006999"/>
    </source>
</evidence>
<evidence type="ECO:0000256" key="6">
    <source>
        <dbReference type="ARBA" id="ARBA00023259"/>
    </source>
</evidence>
<dbReference type="InParanoid" id="C3Y4G9"/>
<evidence type="ECO:0000256" key="8">
    <source>
        <dbReference type="SAM" id="SignalP"/>
    </source>
</evidence>
<accession>C3Y4G9</accession>
<keyword evidence="4" id="KW-0800">Toxin</keyword>
<keyword evidence="3" id="KW-0964">Secreted</keyword>
<name>C3Y4G9_BRAFL</name>
<keyword evidence="11" id="KW-1185">Reference proteome</keyword>
<evidence type="ECO:0000256" key="3">
    <source>
        <dbReference type="ARBA" id="ARBA00022525"/>
    </source>
</evidence>
<dbReference type="Gene3D" id="2.10.80.10">
    <property type="entry name" value="Lipase, subunit A"/>
    <property type="match status" value="1"/>
</dbReference>
<feature type="domain" description="Prokineticin" evidence="9">
    <location>
        <begin position="14"/>
        <end position="98"/>
    </location>
</feature>
<protein>
    <submittedName>
        <fullName evidence="12">Prokineticin Bo8-like</fullName>
    </submittedName>
</protein>
<gene>
    <name evidence="12" type="primary">LOC118424764</name>
    <name evidence="10" type="ORF">BRAFLDRAFT_89701</name>
</gene>
<dbReference type="EMBL" id="GG666485">
    <property type="protein sequence ID" value="EEN64843.1"/>
    <property type="molecule type" value="Genomic_DNA"/>
</dbReference>
<evidence type="ECO:0000313" key="11">
    <source>
        <dbReference type="Proteomes" id="UP000001554"/>
    </source>
</evidence>
<dbReference type="PANTHER" id="PTHR18821:SF2">
    <property type="entry name" value="DICKKOPF-RELATED PROTEIN 3-LIKE"/>
    <property type="match status" value="1"/>
</dbReference>
<dbReference type="InterPro" id="IPR009523">
    <property type="entry name" value="Prokineticin"/>
</dbReference>
<evidence type="ECO:0000313" key="10">
    <source>
        <dbReference type="EMBL" id="EEN64843.1"/>
    </source>
</evidence>
<dbReference type="Pfam" id="PF06607">
    <property type="entry name" value="Prokineticin"/>
    <property type="match status" value="1"/>
</dbReference>
<evidence type="ECO:0000256" key="5">
    <source>
        <dbReference type="ARBA" id="ARBA00023157"/>
    </source>
</evidence>
<dbReference type="eggNOG" id="ENOG502S28X">
    <property type="taxonomic scope" value="Eukaryota"/>
</dbReference>
<dbReference type="RefSeq" id="XP_035689392.1">
    <property type="nucleotide sequence ID" value="XM_035833499.1"/>
</dbReference>
<keyword evidence="8" id="KW-0732">Signal</keyword>
<dbReference type="GeneID" id="118424764"/>
<dbReference type="AlphaFoldDB" id="C3Y4G9"/>
<dbReference type="SUPFAM" id="SSF57190">
    <property type="entry name" value="Colipase-like"/>
    <property type="match status" value="1"/>
</dbReference>
<proteinExistence type="inferred from homology"/>
<evidence type="ECO:0000313" key="12">
    <source>
        <dbReference type="RefSeq" id="XP_035689392.1"/>
    </source>
</evidence>
<dbReference type="OrthoDB" id="9969976at2759"/>
<keyword evidence="5" id="KW-1015">Disulfide bond</keyword>